<dbReference type="InterPro" id="IPR017938">
    <property type="entry name" value="Riboflavin_synthase-like_b-brl"/>
</dbReference>
<dbReference type="Gene3D" id="2.40.30.20">
    <property type="match status" value="2"/>
</dbReference>
<dbReference type="PIRSF" id="PIRSF000498">
    <property type="entry name" value="Riboflavin_syn_A"/>
    <property type="match status" value="1"/>
</dbReference>
<dbReference type="PANTHER" id="PTHR21098:SF12">
    <property type="entry name" value="RIBOFLAVIN SYNTHASE"/>
    <property type="match status" value="1"/>
</dbReference>
<dbReference type="EC" id="2.5.1.9" evidence="4 9"/>
<comment type="function">
    <text evidence="2">Catalyzes the dismutation of two molecules of 6,7-dimethyl-8-ribityllumazine, resulting in the formation of riboflavin and 5-amino-6-(D-ribitylamino)uracil.</text>
</comment>
<dbReference type="Pfam" id="PF00677">
    <property type="entry name" value="Lum_binding"/>
    <property type="match status" value="2"/>
</dbReference>
<keyword evidence="13" id="KW-1185">Reference proteome</keyword>
<dbReference type="NCBIfam" id="NF006767">
    <property type="entry name" value="PRK09289.1"/>
    <property type="match status" value="1"/>
</dbReference>
<dbReference type="PROSITE" id="PS51177">
    <property type="entry name" value="LUMAZINE_BIND"/>
    <property type="match status" value="2"/>
</dbReference>
<protein>
    <recommendedName>
        <fullName evidence="5 9">Riboflavin synthase</fullName>
        <ecNumber evidence="4 9">2.5.1.9</ecNumber>
    </recommendedName>
</protein>
<accession>A0ABV1DB03</accession>
<evidence type="ECO:0000256" key="5">
    <source>
        <dbReference type="ARBA" id="ARBA00013950"/>
    </source>
</evidence>
<dbReference type="EMBL" id="JBBMFM010000112">
    <property type="protein sequence ID" value="MEQ2427551.1"/>
    <property type="molecule type" value="Genomic_DNA"/>
</dbReference>
<evidence type="ECO:0000256" key="2">
    <source>
        <dbReference type="ARBA" id="ARBA00002803"/>
    </source>
</evidence>
<reference evidence="12 13" key="1">
    <citation type="submission" date="2024-03" db="EMBL/GenBank/DDBJ databases">
        <title>Human intestinal bacterial collection.</title>
        <authorList>
            <person name="Pauvert C."/>
            <person name="Hitch T.C.A."/>
            <person name="Clavel T."/>
        </authorList>
    </citation>
    <scope>NUCLEOTIDE SEQUENCE [LARGE SCALE GENOMIC DNA]</scope>
    <source>
        <strain evidence="12 13">CLA-SR-H021</strain>
    </source>
</reference>
<evidence type="ECO:0000256" key="9">
    <source>
        <dbReference type="NCBIfam" id="TIGR00187"/>
    </source>
</evidence>
<feature type="repeat" description="Lumazine-binding" evidence="10">
    <location>
        <begin position="1"/>
        <end position="96"/>
    </location>
</feature>
<evidence type="ECO:0000256" key="6">
    <source>
        <dbReference type="ARBA" id="ARBA00022619"/>
    </source>
</evidence>
<dbReference type="NCBIfam" id="TIGR00187">
    <property type="entry name" value="ribE"/>
    <property type="match status" value="1"/>
</dbReference>
<evidence type="ECO:0000256" key="4">
    <source>
        <dbReference type="ARBA" id="ARBA00012827"/>
    </source>
</evidence>
<proteinExistence type="predicted"/>
<comment type="catalytic activity">
    <reaction evidence="1">
        <text>2 6,7-dimethyl-8-(1-D-ribityl)lumazine + H(+) = 5-amino-6-(D-ribitylamino)uracil + riboflavin</text>
        <dbReference type="Rhea" id="RHEA:20772"/>
        <dbReference type="ChEBI" id="CHEBI:15378"/>
        <dbReference type="ChEBI" id="CHEBI:15934"/>
        <dbReference type="ChEBI" id="CHEBI:57986"/>
        <dbReference type="ChEBI" id="CHEBI:58201"/>
        <dbReference type="EC" id="2.5.1.9"/>
    </reaction>
</comment>
<evidence type="ECO:0000256" key="3">
    <source>
        <dbReference type="ARBA" id="ARBA00004887"/>
    </source>
</evidence>
<dbReference type="Proteomes" id="UP001454086">
    <property type="component" value="Unassembled WGS sequence"/>
</dbReference>
<comment type="caution">
    <text evidence="12">The sequence shown here is derived from an EMBL/GenBank/DDBJ whole genome shotgun (WGS) entry which is preliminary data.</text>
</comment>
<evidence type="ECO:0000256" key="8">
    <source>
        <dbReference type="ARBA" id="ARBA00022737"/>
    </source>
</evidence>
<sequence>MFTGIIEETGTLVSSIRGPRSCVLDIRARAVLDGTVPGDSIAVNGVCLTASAVSSTGFTADVMPETMARTGLGSMNPGALVNLERAMAADGRFGGHIVSGHIDGTGTISMIKREGNAIWYTVRTCPSILDLIIEKGSIAMDGISLTVARVTDRDFCVSVIPHTAGHTNLVRKTVGSTVNLENDCVGKYVGKYLAKLLTVPRHDSHPGSAVTEEFLLRNGF</sequence>
<comment type="pathway">
    <text evidence="3">Cofactor biosynthesis; riboflavin biosynthesis; riboflavin from 2-hydroxy-3-oxobutyl phosphate and 5-amino-6-(D-ribitylamino)uracil: step 2/2.</text>
</comment>
<dbReference type="SUPFAM" id="SSF63380">
    <property type="entry name" value="Riboflavin synthase domain-like"/>
    <property type="match status" value="2"/>
</dbReference>
<evidence type="ECO:0000256" key="7">
    <source>
        <dbReference type="ARBA" id="ARBA00022679"/>
    </source>
</evidence>
<dbReference type="InterPro" id="IPR026017">
    <property type="entry name" value="Lumazine-bd_dom"/>
</dbReference>
<dbReference type="CDD" id="cd00402">
    <property type="entry name" value="Riboflavin_synthase_like"/>
    <property type="match status" value="1"/>
</dbReference>
<feature type="repeat" description="Lumazine-binding" evidence="10">
    <location>
        <begin position="97"/>
        <end position="193"/>
    </location>
</feature>
<keyword evidence="6" id="KW-0686">Riboflavin biosynthesis</keyword>
<dbReference type="InterPro" id="IPR023366">
    <property type="entry name" value="ATP_synth_asu-like_sf"/>
</dbReference>
<dbReference type="RefSeq" id="WP_008718287.1">
    <property type="nucleotide sequence ID" value="NZ_JBBMFM010000112.1"/>
</dbReference>
<feature type="domain" description="Lumazine-binding" evidence="11">
    <location>
        <begin position="1"/>
        <end position="96"/>
    </location>
</feature>
<evidence type="ECO:0000259" key="11">
    <source>
        <dbReference type="PROSITE" id="PS51177"/>
    </source>
</evidence>
<feature type="domain" description="Lumazine-binding" evidence="11">
    <location>
        <begin position="97"/>
        <end position="193"/>
    </location>
</feature>
<dbReference type="GO" id="GO:0004746">
    <property type="term" value="F:riboflavin synthase activity"/>
    <property type="evidence" value="ECO:0007669"/>
    <property type="project" value="UniProtKB-EC"/>
</dbReference>
<evidence type="ECO:0000256" key="1">
    <source>
        <dbReference type="ARBA" id="ARBA00000968"/>
    </source>
</evidence>
<evidence type="ECO:0000313" key="13">
    <source>
        <dbReference type="Proteomes" id="UP001454086"/>
    </source>
</evidence>
<evidence type="ECO:0000256" key="10">
    <source>
        <dbReference type="PROSITE-ProRule" id="PRU00524"/>
    </source>
</evidence>
<dbReference type="PANTHER" id="PTHR21098">
    <property type="entry name" value="RIBOFLAVIN SYNTHASE ALPHA CHAIN"/>
    <property type="match status" value="1"/>
</dbReference>
<evidence type="ECO:0000313" key="12">
    <source>
        <dbReference type="EMBL" id="MEQ2427551.1"/>
    </source>
</evidence>
<name>A0ABV1DB03_9FIRM</name>
<keyword evidence="8" id="KW-0677">Repeat</keyword>
<dbReference type="InterPro" id="IPR001783">
    <property type="entry name" value="Lumazine-bd"/>
</dbReference>
<gene>
    <name evidence="12" type="primary">ribE</name>
    <name evidence="12" type="ORF">WMQ36_21540</name>
</gene>
<keyword evidence="7 12" id="KW-0808">Transferase</keyword>
<organism evidence="12 13">
    <name type="scientific">Enterocloster hominis</name>
    <name type="common">ex Hitch et al. 2024</name>
    <dbReference type="NCBI Taxonomy" id="1917870"/>
    <lineage>
        <taxon>Bacteria</taxon>
        <taxon>Bacillati</taxon>
        <taxon>Bacillota</taxon>
        <taxon>Clostridia</taxon>
        <taxon>Lachnospirales</taxon>
        <taxon>Lachnospiraceae</taxon>
        <taxon>Enterocloster</taxon>
    </lineage>
</organism>